<keyword evidence="5" id="KW-1185">Reference proteome</keyword>
<protein>
    <recommendedName>
        <fullName evidence="3">Disease resistance R13L4/SHOC-2-like LRR domain-containing protein</fullName>
    </recommendedName>
</protein>
<evidence type="ECO:0000259" key="3">
    <source>
        <dbReference type="Pfam" id="PF23598"/>
    </source>
</evidence>
<dbReference type="PANTHER" id="PTHR48051">
    <property type="match status" value="1"/>
</dbReference>
<evidence type="ECO:0000256" key="2">
    <source>
        <dbReference type="ARBA" id="ARBA00022737"/>
    </source>
</evidence>
<comment type="caution">
    <text evidence="4">The sequence shown here is derived from an EMBL/GenBank/DDBJ whole genome shotgun (WGS) entry which is preliminary data.</text>
</comment>
<evidence type="ECO:0000313" key="5">
    <source>
        <dbReference type="Proteomes" id="UP000641932"/>
    </source>
</evidence>
<sequence length="478" mass="52282">MSFEQLTSTWEKVPVTEALDRFGLSTGAECPDQDFTGEREVRLYRGGLRIAGNLAPEADSHRIPYDVIVDGDLTIDADLDWWDEGSGGFFLVTGNLRARNVLLSGCPNVVVGGDLVVAGRIQGHHGQDRGRLVVKGRTRAQIVVNTLFFTMSFAARPEAVVAADPCRTSCPVDFTADELADIVLPELLDKGQVDEHRISRTLRAGEPILRPGIQPRGLRVLKSLGPPPPGAVEATEPQLPEHTPGKAPAPLLAFRHLRYLSLAGDNDPGILDDHIGELTALEELDISGMGLTRLPEAIGRLRNLRVLDISGNRFEALPDELGDLSRLEVLRAARLTCPLPDSIAGLQALRTLDLASMCPRQPGSPVDFPWVVTRLSGLRSLDLSGIFLSEIPDELIAMTSLEELDLRGSLSAHLRRLPELARLPSLRVLRLSGVTRWPVQPEPSGDLLTSVWDIRTLEELDISGWGGRTLDDRRHVPR</sequence>
<dbReference type="InterPro" id="IPR050216">
    <property type="entry name" value="LRR_domain-containing"/>
</dbReference>
<evidence type="ECO:0000256" key="1">
    <source>
        <dbReference type="ARBA" id="ARBA00022614"/>
    </source>
</evidence>
<gene>
    <name evidence="4" type="ORF">GCM10012280_53220</name>
</gene>
<keyword evidence="1" id="KW-0433">Leucine-rich repeat</keyword>
<dbReference type="InterPro" id="IPR055414">
    <property type="entry name" value="LRR_R13L4/SHOC2-like"/>
</dbReference>
<evidence type="ECO:0000313" key="4">
    <source>
        <dbReference type="EMBL" id="GGO95616.1"/>
    </source>
</evidence>
<dbReference type="PANTHER" id="PTHR48051:SF1">
    <property type="entry name" value="RAS SUPPRESSOR PROTEIN 1"/>
    <property type="match status" value="1"/>
</dbReference>
<keyword evidence="2" id="KW-0677">Repeat</keyword>
<reference evidence="4" key="1">
    <citation type="journal article" date="2014" name="Int. J. Syst. Evol. Microbiol.">
        <title>Complete genome sequence of Corynebacterium casei LMG S-19264T (=DSM 44701T), isolated from a smear-ripened cheese.</title>
        <authorList>
            <consortium name="US DOE Joint Genome Institute (JGI-PGF)"/>
            <person name="Walter F."/>
            <person name="Albersmeier A."/>
            <person name="Kalinowski J."/>
            <person name="Ruckert C."/>
        </authorList>
    </citation>
    <scope>NUCLEOTIDE SEQUENCE</scope>
    <source>
        <strain evidence="4">CGMCC 4.7201</strain>
    </source>
</reference>
<dbReference type="GO" id="GO:0005737">
    <property type="term" value="C:cytoplasm"/>
    <property type="evidence" value="ECO:0007669"/>
    <property type="project" value="TreeGrafter"/>
</dbReference>
<dbReference type="Proteomes" id="UP000641932">
    <property type="component" value="Unassembled WGS sequence"/>
</dbReference>
<dbReference type="Pfam" id="PF23598">
    <property type="entry name" value="LRR_14"/>
    <property type="match status" value="1"/>
</dbReference>
<accession>A0A917ZWL0</accession>
<dbReference type="Gene3D" id="3.80.10.10">
    <property type="entry name" value="Ribonuclease Inhibitor"/>
    <property type="match status" value="1"/>
</dbReference>
<reference evidence="4" key="2">
    <citation type="submission" date="2020-09" db="EMBL/GenBank/DDBJ databases">
        <authorList>
            <person name="Sun Q."/>
            <person name="Zhou Y."/>
        </authorList>
    </citation>
    <scope>NUCLEOTIDE SEQUENCE</scope>
    <source>
        <strain evidence="4">CGMCC 4.7201</strain>
    </source>
</reference>
<dbReference type="InterPro" id="IPR003591">
    <property type="entry name" value="Leu-rich_rpt_typical-subtyp"/>
</dbReference>
<dbReference type="InterPro" id="IPR032675">
    <property type="entry name" value="LRR_dom_sf"/>
</dbReference>
<dbReference type="RefSeq" id="WP_189134339.1">
    <property type="nucleotide sequence ID" value="NZ_BMMS01000026.1"/>
</dbReference>
<organism evidence="4 5">
    <name type="scientific">Wenjunlia tyrosinilytica</name>
    <dbReference type="NCBI Taxonomy" id="1544741"/>
    <lineage>
        <taxon>Bacteria</taxon>
        <taxon>Bacillati</taxon>
        <taxon>Actinomycetota</taxon>
        <taxon>Actinomycetes</taxon>
        <taxon>Kitasatosporales</taxon>
        <taxon>Streptomycetaceae</taxon>
        <taxon>Wenjunlia</taxon>
    </lineage>
</organism>
<feature type="domain" description="Disease resistance R13L4/SHOC-2-like LRR" evidence="3">
    <location>
        <begin position="249"/>
        <end position="383"/>
    </location>
</feature>
<name>A0A917ZWL0_9ACTN</name>
<dbReference type="EMBL" id="BMMS01000026">
    <property type="protein sequence ID" value="GGO95616.1"/>
    <property type="molecule type" value="Genomic_DNA"/>
</dbReference>
<proteinExistence type="predicted"/>
<dbReference type="SUPFAM" id="SSF52058">
    <property type="entry name" value="L domain-like"/>
    <property type="match status" value="1"/>
</dbReference>
<dbReference type="AlphaFoldDB" id="A0A917ZWL0"/>
<dbReference type="SMART" id="SM00369">
    <property type="entry name" value="LRR_TYP"/>
    <property type="match status" value="3"/>
</dbReference>